<organism evidence="2 3">
    <name type="scientific">Methylovorus glucosotrophus (strain SIP3-4)</name>
    <dbReference type="NCBI Taxonomy" id="582744"/>
    <lineage>
        <taxon>Bacteria</taxon>
        <taxon>Pseudomonadati</taxon>
        <taxon>Pseudomonadota</taxon>
        <taxon>Betaproteobacteria</taxon>
        <taxon>Nitrosomonadales</taxon>
        <taxon>Methylophilaceae</taxon>
        <taxon>Methylovorus</taxon>
    </lineage>
</organism>
<keyword evidence="2" id="KW-0067">ATP-binding</keyword>
<dbReference type="InterPro" id="IPR027417">
    <property type="entry name" value="P-loop_NTPase"/>
</dbReference>
<dbReference type="InterPro" id="IPR011604">
    <property type="entry name" value="PDDEXK-like_dom_sf"/>
</dbReference>
<dbReference type="Gene3D" id="3.90.320.10">
    <property type="match status" value="1"/>
</dbReference>
<evidence type="ECO:0000259" key="1">
    <source>
        <dbReference type="Pfam" id="PF12705"/>
    </source>
</evidence>
<name>C6XD60_METGS</name>
<dbReference type="Proteomes" id="UP000002743">
    <property type="component" value="Chromosome"/>
</dbReference>
<proteinExistence type="predicted"/>
<dbReference type="GO" id="GO:0004386">
    <property type="term" value="F:helicase activity"/>
    <property type="evidence" value="ECO:0007669"/>
    <property type="project" value="UniProtKB-KW"/>
</dbReference>
<accession>C6XD60</accession>
<evidence type="ECO:0000313" key="3">
    <source>
        <dbReference type="Proteomes" id="UP000002743"/>
    </source>
</evidence>
<keyword evidence="3" id="KW-1185">Reference proteome</keyword>
<dbReference type="SUPFAM" id="SSF52540">
    <property type="entry name" value="P-loop containing nucleoside triphosphate hydrolases"/>
    <property type="match status" value="1"/>
</dbReference>
<dbReference type="eggNOG" id="COG2887">
    <property type="taxonomic scope" value="Bacteria"/>
</dbReference>
<feature type="domain" description="PD-(D/E)XK endonuclease-like" evidence="1">
    <location>
        <begin position="633"/>
        <end position="900"/>
    </location>
</feature>
<keyword evidence="2" id="KW-0347">Helicase</keyword>
<dbReference type="InterPro" id="IPR038726">
    <property type="entry name" value="PDDEXK_AddAB-type"/>
</dbReference>
<dbReference type="EMBL" id="CP001674">
    <property type="protein sequence ID" value="ACT50485.1"/>
    <property type="molecule type" value="Genomic_DNA"/>
</dbReference>
<dbReference type="InterPro" id="IPR019925">
    <property type="entry name" value="DNA_repair_protein_predicted"/>
</dbReference>
<reference evidence="3" key="1">
    <citation type="submission" date="2009-07" db="EMBL/GenBank/DDBJ databases">
        <title>Complete sequence of chromosome of Methylovorus sp. SIP3-4.</title>
        <authorList>
            <person name="Lucas S."/>
            <person name="Copeland A."/>
            <person name="Lapidus A."/>
            <person name="Glavina del Rio T."/>
            <person name="Tice H."/>
            <person name="Bruce D."/>
            <person name="Goodwin L."/>
            <person name="Pitluck S."/>
            <person name="Clum A."/>
            <person name="Larimer F."/>
            <person name="Land M."/>
            <person name="Hauser L."/>
            <person name="Kyrpides N."/>
            <person name="Mikhailova N."/>
            <person name="Kayluzhnaya M."/>
            <person name="Chistoserdova L."/>
        </authorList>
    </citation>
    <scope>NUCLEOTIDE SEQUENCE [LARGE SCALE GENOMIC DNA]</scope>
    <source>
        <strain evidence="3">SIP3-4</strain>
    </source>
</reference>
<dbReference type="AlphaFoldDB" id="C6XD60"/>
<dbReference type="NCBIfam" id="TIGR03623">
    <property type="entry name" value="probable DNA repair protein"/>
    <property type="match status" value="1"/>
</dbReference>
<sequence>MLTLSPVNCPSDSIFYMPDSPALILCSTARLARSLRLHHDRRQHASGLSAWQPLPTLTLKQWLDDVTEQAILSGEVDVATAPQGVLSELQERMLWEQVIEEALANDNAAALFDVPGMAQAAMEAHRLMFEWQLQIPPGGHTEESRQFLSWREHFVQRCRQSGWLEPVRYMAWQLDCLERGQLPLPASMAFAGFDRLGPQEQRLQHLLQQRGVALSNYATLLPQPGQAQHAMLETQEAECRAAVAWVAQQLNDNPQARLGLVVPELGKLRTRLAALLDEVLHPVTVRPGLVEADRAYDFSLGLPLNTQPVVHAALALLRIFWQQRIEQQDFSVLLLNPYWSASLGEADARAQLDSRMRQWLPQTVSMMRLLRLIERLQEGETPLPISQLLQDLRAGWAVREAQPRRQLPSLWAAAFEQLLAALQWPGERSISSHEFQAQRAFSRSLQALARLDVFGDTLNGMQALQRLGELCREQIFQPEVSGDPPVQVMGMLEGAAAPLDALWVMGMNDHVWPPPPRPNPLIPATVQRAAGVPNADSAVQTAFARILHQRLLLTAPLIVFSSALKDGERQLRASPILSDIPVFDGDWAKAQTLAEQLAHGEHAALQVLDDHMAPAVGEGEHVSGGTGLLKAQAICPAWAYYQYRLGARELKAPVNGLEPAERGTLVHGVLQHFWQGRDLAYLQALDTEELNAALAEAAQQALQDFAAERDETLSPAFCQLEQERLIKLVSAWLAFEKTREVDFTVLDCERDTKVMIEGVEIRLVLDRIDQLPDGRVLIMDYKTGQKPDIRNWAESRITEPQLPVYAAFSLDDGEVAAVSFAMVRTEEHAFSGIAGEEILPALMTLDDRKARDIFDAERFADWHTLLDHWRESLQAIARELKSGEAAVRVADPMQLRYCEVLPLLRLPERQLQFERLQARQLGARA</sequence>
<reference evidence="2 3" key="2">
    <citation type="journal article" date="2011" name="J. Bacteriol.">
        <title>Genomes of three methylotrophs from a single niche uncover genetic and metabolic divergence of Methylophilaceae.</title>
        <authorList>
            <person name="Lapidus A."/>
            <person name="Clum A."/>
            <person name="Labutti K."/>
            <person name="Kaluzhnaya M.G."/>
            <person name="Lim S."/>
            <person name="Beck D.A."/>
            <person name="Glavina Del Rio T."/>
            <person name="Nolan M."/>
            <person name="Mavromatis K."/>
            <person name="Huntemann M."/>
            <person name="Lucas S."/>
            <person name="Lidstrom M.E."/>
            <person name="Ivanova N."/>
            <person name="Chistoserdova L."/>
        </authorList>
    </citation>
    <scope>NUCLEOTIDE SEQUENCE [LARGE SCALE GENOMIC DNA]</scope>
    <source>
        <strain evidence="2 3">SIP3-4</strain>
    </source>
</reference>
<evidence type="ECO:0000313" key="2">
    <source>
        <dbReference type="EMBL" id="ACT50485.1"/>
    </source>
</evidence>
<keyword evidence="2" id="KW-0378">Hydrolase</keyword>
<keyword evidence="2" id="KW-0547">Nucleotide-binding</keyword>
<dbReference type="KEGG" id="mei:Msip34_1239"/>
<dbReference type="STRING" id="582744.Msip34_1239"/>
<gene>
    <name evidence="2" type="ordered locus">Msip34_1239</name>
</gene>
<protein>
    <submittedName>
        <fullName evidence="2">DNA helicase/exodeoxyribonuclease V, subunit B</fullName>
    </submittedName>
</protein>
<dbReference type="HOGENOM" id="CLU_014693_0_0_4"/>
<dbReference type="Pfam" id="PF12705">
    <property type="entry name" value="PDDEXK_1"/>
    <property type="match status" value="1"/>
</dbReference>